<organism evidence="2 3">
    <name type="scientific">Lachnoclostridium phytofermentans (strain ATCC 700394 / DSM 18823 / ISDg)</name>
    <name type="common">Clostridium phytofermentans</name>
    <dbReference type="NCBI Taxonomy" id="357809"/>
    <lineage>
        <taxon>Bacteria</taxon>
        <taxon>Bacillati</taxon>
        <taxon>Bacillota</taxon>
        <taxon>Clostridia</taxon>
        <taxon>Lachnospirales</taxon>
        <taxon>Lachnospiraceae</taxon>
    </lineage>
</organism>
<keyword evidence="1" id="KW-1133">Transmembrane helix</keyword>
<dbReference type="OrthoDB" id="2083907at2"/>
<sequence>MFQLFKKIWQNRIGKIILLVLSSIVLVMFLIWYITLFNQKVIYFNGERLIQTKLTNSTQYKGNYLSEPILITVQNQNTGEIIVEYNLPNKLYFSYLVYFENGNNYGKKIRILEDNNELFNGIYNNNSPFNLLTNDLEPYFDNDLRVVSNNNFYPGDFKPSLNTTAEFATGNGVENRGKIYPLIMFFVVLIIYFIDIKFPLFFFTLHNFLSVKDPEPTEFYLYMQKLGWYVIYPIFLIVLLFMGI</sequence>
<gene>
    <name evidence="2" type="ordered locus">Cphy_0508</name>
</gene>
<proteinExistence type="predicted"/>
<protein>
    <submittedName>
        <fullName evidence="2">Uncharacterized protein</fullName>
    </submittedName>
</protein>
<feature type="transmembrane region" description="Helical" evidence="1">
    <location>
        <begin position="226"/>
        <end position="243"/>
    </location>
</feature>
<evidence type="ECO:0000313" key="2">
    <source>
        <dbReference type="EMBL" id="ABX40895.1"/>
    </source>
</evidence>
<dbReference type="HOGENOM" id="CLU_1136510_0_0_9"/>
<evidence type="ECO:0000313" key="3">
    <source>
        <dbReference type="Proteomes" id="UP000000370"/>
    </source>
</evidence>
<dbReference type="AlphaFoldDB" id="A9KI61"/>
<dbReference type="EMBL" id="CP000885">
    <property type="protein sequence ID" value="ABX40895.1"/>
    <property type="molecule type" value="Genomic_DNA"/>
</dbReference>
<dbReference type="RefSeq" id="WP_012198539.1">
    <property type="nucleotide sequence ID" value="NC_010001.1"/>
</dbReference>
<feature type="transmembrane region" description="Helical" evidence="1">
    <location>
        <begin position="182"/>
        <end position="206"/>
    </location>
</feature>
<dbReference type="KEGG" id="cpy:Cphy_0508"/>
<keyword evidence="3" id="KW-1185">Reference proteome</keyword>
<keyword evidence="1" id="KW-0472">Membrane</keyword>
<keyword evidence="1" id="KW-0812">Transmembrane</keyword>
<reference evidence="3" key="1">
    <citation type="submission" date="2007-11" db="EMBL/GenBank/DDBJ databases">
        <title>Complete genome sequence of Clostridium phytofermentans ISDg.</title>
        <authorList>
            <person name="Leschine S.B."/>
            <person name="Warnick T.A."/>
            <person name="Blanchard J.L."/>
            <person name="Schnell D.J."/>
            <person name="Petit E.L."/>
            <person name="LaTouf W.G."/>
            <person name="Copeland A."/>
            <person name="Lucas S."/>
            <person name="Lapidus A."/>
            <person name="Barry K."/>
            <person name="Glavina del Rio T."/>
            <person name="Dalin E."/>
            <person name="Tice H."/>
            <person name="Pitluck S."/>
            <person name="Kiss H."/>
            <person name="Brettin T."/>
            <person name="Bruce D."/>
            <person name="Detter J.C."/>
            <person name="Han C."/>
            <person name="Kuske C."/>
            <person name="Schmutz J."/>
            <person name="Larimer F."/>
            <person name="Land M."/>
            <person name="Hauser L."/>
            <person name="Kyrpides N."/>
            <person name="Kim E.A."/>
            <person name="Richardson P."/>
        </authorList>
    </citation>
    <scope>NUCLEOTIDE SEQUENCE [LARGE SCALE GENOMIC DNA]</scope>
    <source>
        <strain evidence="3">ATCC 700394 / DSM 18823 / ISDg</strain>
    </source>
</reference>
<feature type="transmembrane region" description="Helical" evidence="1">
    <location>
        <begin position="12"/>
        <end position="34"/>
    </location>
</feature>
<name>A9KI61_LACP7</name>
<dbReference type="Proteomes" id="UP000000370">
    <property type="component" value="Chromosome"/>
</dbReference>
<evidence type="ECO:0000256" key="1">
    <source>
        <dbReference type="SAM" id="Phobius"/>
    </source>
</evidence>
<accession>A9KI61</accession>
<dbReference type="eggNOG" id="ENOG5033BBC">
    <property type="taxonomic scope" value="Bacteria"/>
</dbReference>